<evidence type="ECO:0000313" key="1">
    <source>
        <dbReference type="EMBL" id="CUV07573.1"/>
    </source>
</evidence>
<dbReference type="VEuPathDB" id="CryptoDB:GY17_00002771"/>
<dbReference type="VEuPathDB" id="CryptoDB:ChTU502y2012_409g0420"/>
<dbReference type="VEuPathDB" id="CryptoDB:Chro.80039"/>
<name>A0A0S4TLF6_CRYHO</name>
<evidence type="ECO:0000313" key="2">
    <source>
        <dbReference type="EMBL" id="PPS95398.1"/>
    </source>
</evidence>
<gene>
    <name evidence="1" type="ORF">CHUDEA8_280</name>
    <name evidence="2" type="ORF">GY17_00002771</name>
</gene>
<reference evidence="2 3" key="3">
    <citation type="submission" date="2017-10" db="EMBL/GenBank/DDBJ databases">
        <title>Consistent, comparative and evidence-based genome annotation and re-annotation for the closely-related species, Cryptosporidium parvum, C. hominis and C. tyzzeri.</title>
        <authorList>
            <person name="Baptista R.P."/>
            <person name="Li Y."/>
            <person name="Sateriale A."/>
            <person name="Striepen B."/>
            <person name="Kissinger J.C."/>
        </authorList>
    </citation>
    <scope>NUCLEOTIDE SEQUENCE [LARGE SCALE GENOMIC DNA]</scope>
    <source>
        <strain evidence="2">30976</strain>
    </source>
</reference>
<reference evidence="1" key="2">
    <citation type="submission" date="2015-08" db="EMBL/GenBank/DDBJ databases">
        <authorList>
            <person name="Babu N.S."/>
            <person name="Beckwith C.J."/>
            <person name="Beseler K.G."/>
            <person name="Brison A."/>
            <person name="Carone J.V."/>
            <person name="Caskin T.P."/>
            <person name="Diamond M."/>
            <person name="Durham M.E."/>
            <person name="Foxe J.M."/>
            <person name="Go M."/>
            <person name="Henderson B.A."/>
            <person name="Jones I.B."/>
            <person name="McGettigan J.A."/>
            <person name="Micheletti S.J."/>
            <person name="Nasrallah M.E."/>
            <person name="Ortiz D."/>
            <person name="Piller C.R."/>
            <person name="Privatt S.R."/>
            <person name="Schneider S.L."/>
            <person name="Sharp S."/>
            <person name="Smith T.C."/>
            <person name="Stanton J.D."/>
            <person name="Ullery H.E."/>
            <person name="Wilson R.J."/>
            <person name="Serrano M.G."/>
            <person name="Buck G."/>
            <person name="Lee V."/>
            <person name="Wang Y."/>
            <person name="Carvalho R."/>
            <person name="Voegtly L."/>
            <person name="Shi R."/>
            <person name="Duckworth R."/>
            <person name="Johnson A."/>
            <person name="Loviza R."/>
            <person name="Walstead R."/>
            <person name="Shah Z."/>
            <person name="Kiflezghi M."/>
            <person name="Wade K."/>
            <person name="Ball S.L."/>
            <person name="Bradley K.W."/>
            <person name="Asai D.J."/>
            <person name="Bowman C.A."/>
            <person name="Russell D.A."/>
            <person name="Pope W.H."/>
            <person name="Jacobs-Sera D."/>
            <person name="Hendrix R.W."/>
            <person name="Hatfull G.F."/>
        </authorList>
    </citation>
    <scope>NUCLEOTIDE SEQUENCE [LARGE SCALE GENOMIC DNA]</scope>
</reference>
<organism evidence="1">
    <name type="scientific">Cryptosporidium hominis</name>
    <dbReference type="NCBI Taxonomy" id="237895"/>
    <lineage>
        <taxon>Eukaryota</taxon>
        <taxon>Sar</taxon>
        <taxon>Alveolata</taxon>
        <taxon>Apicomplexa</taxon>
        <taxon>Conoidasida</taxon>
        <taxon>Coccidia</taxon>
        <taxon>Eucoccidiorida</taxon>
        <taxon>Eimeriorina</taxon>
        <taxon>Cryptosporidiidae</taxon>
        <taxon>Cryptosporidium</taxon>
    </lineage>
</organism>
<dbReference type="EMBL" id="JTAI01000001">
    <property type="protein sequence ID" value="PPS95398.1"/>
    <property type="molecule type" value="Genomic_DNA"/>
</dbReference>
<accession>A0A0S4TLF6</accession>
<dbReference type="Proteomes" id="UP000199752">
    <property type="component" value="Chromosome 8"/>
</dbReference>
<dbReference type="EMBL" id="LN877954">
    <property type="protein sequence ID" value="CUV07573.1"/>
    <property type="molecule type" value="Genomic_DNA"/>
</dbReference>
<dbReference type="Proteomes" id="UP001429100">
    <property type="component" value="Unassembled WGS sequence"/>
</dbReference>
<protein>
    <submittedName>
        <fullName evidence="1">Uncharacterized protein</fullName>
    </submittedName>
</protein>
<sequence>MSNKEHEAKERFRPGDIFEGYYFPGVLCGRTLCYYRDVVRLLKGYRRKISSMDREIDFKNPGTFKLFSQTYREMKFSAVQFCTEIEEKEECFQILLGVVIRLFNKRLELDLPDNHNTNYQSENVPWKISQEKIGEFQANSDSSKDQKAGNKEDILDLNVSIMIMDSLQDTFDDRTNHNLRNTDLEELHHNVTIIYLLFLIFKSQYKIGLEDGQEDSQTFEYMRIPVTIETLETIKKVLQDCEIKGNLFPEVKFILNTMLQDGIFLVNLYNGPQYYYQDRYGNPLMPDPLEKRFLEIEGVIDSTESNNKESKKEDEQIFMDYLQDLRTQLIQKIETLSLQVQKEEESKVILESFQLLLKDFDQRIAKYELFKFNHSQRLNSVDLKISKDIQKKDDNKRRKIDNDHLLDQSLAEIDLKNGETLLPRMSLPFTGENKNEYGEWKELFSEKHPDSEEIIDESKIIYENTVQIEEKNNKVGDNASEENITTTTLNNNSETNNESQALENSLISILNRIEELVNREI</sequence>
<dbReference type="AlphaFoldDB" id="A0A0S4TLF6"/>
<dbReference type="VEuPathDB" id="CryptoDB:CHUDEA8_280"/>
<reference evidence="2 3" key="1">
    <citation type="submission" date="2014-11" db="EMBL/GenBank/DDBJ databases">
        <title>Comparative genomic analysis of Cryptosporidium hominis reveals occurrence of genetic recombination in virulent subtypes.</title>
        <authorList>
            <person name="Guo Y."/>
            <person name="Tang K."/>
            <person name="Frace M."/>
            <person name="Li N."/>
            <person name="Roellig D.M."/>
            <person name="Sammons S."/>
            <person name="Knipe K."/>
            <person name="Rowe L."/>
            <person name="Feng Y."/>
            <person name="Xiao L."/>
        </authorList>
    </citation>
    <scope>NUCLEOTIDE SEQUENCE [LARGE SCALE GENOMIC DNA]</scope>
    <source>
        <strain evidence="2">30976</strain>
    </source>
</reference>
<proteinExistence type="predicted"/>
<evidence type="ECO:0000313" key="3">
    <source>
        <dbReference type="Proteomes" id="UP001429100"/>
    </source>
</evidence>
<keyword evidence="3" id="KW-1185">Reference proteome</keyword>